<dbReference type="GO" id="GO:0008716">
    <property type="term" value="F:D-alanine-D-alanine ligase activity"/>
    <property type="evidence" value="ECO:0000318"/>
    <property type="project" value="GO_Central"/>
</dbReference>
<keyword evidence="3 8" id="KW-0547">Nucleotide-binding</keyword>
<evidence type="ECO:0000256" key="3">
    <source>
        <dbReference type="ARBA" id="ARBA00022741"/>
    </source>
</evidence>
<dbReference type="InterPro" id="IPR011127">
    <property type="entry name" value="Dala_Dala_lig_N"/>
</dbReference>
<evidence type="ECO:0000256" key="8">
    <source>
        <dbReference type="PROSITE-ProRule" id="PRU00409"/>
    </source>
</evidence>
<keyword evidence="7" id="KW-0961">Cell wall biogenesis/degradation</keyword>
<dbReference type="Proteomes" id="UP000054558">
    <property type="component" value="Unassembled WGS sequence"/>
</dbReference>
<evidence type="ECO:0000256" key="1">
    <source>
        <dbReference type="ARBA" id="ARBA00010871"/>
    </source>
</evidence>
<feature type="region of interest" description="Disordered" evidence="9">
    <location>
        <begin position="542"/>
        <end position="597"/>
    </location>
</feature>
<evidence type="ECO:0000313" key="12">
    <source>
        <dbReference type="Proteomes" id="UP000054558"/>
    </source>
</evidence>
<dbReference type="GO" id="GO:0008360">
    <property type="term" value="P:regulation of cell shape"/>
    <property type="evidence" value="ECO:0007669"/>
    <property type="project" value="UniProtKB-KW"/>
</dbReference>
<dbReference type="SUPFAM" id="SSF56059">
    <property type="entry name" value="Glutathione synthetase ATP-binding domain-like"/>
    <property type="match status" value="2"/>
</dbReference>
<gene>
    <name evidence="11" type="ORF">KFL_000810130</name>
</gene>
<dbReference type="AlphaFoldDB" id="A0A1Y1HUF8"/>
<dbReference type="OrthoDB" id="2013972at2759"/>
<dbReference type="EMBL" id="DF237030">
    <property type="protein sequence ID" value="GAQ81472.1"/>
    <property type="molecule type" value="Genomic_DNA"/>
</dbReference>
<evidence type="ECO:0000256" key="2">
    <source>
        <dbReference type="ARBA" id="ARBA00022598"/>
    </source>
</evidence>
<dbReference type="InterPro" id="IPR011761">
    <property type="entry name" value="ATP-grasp"/>
</dbReference>
<evidence type="ECO:0000256" key="9">
    <source>
        <dbReference type="SAM" id="MobiDB-lite"/>
    </source>
</evidence>
<dbReference type="PROSITE" id="PS00844">
    <property type="entry name" value="DALA_DALA_LIGASE_2"/>
    <property type="match status" value="1"/>
</dbReference>
<dbReference type="Pfam" id="PF01820">
    <property type="entry name" value="Dala_Dala_lig_N"/>
    <property type="match status" value="2"/>
</dbReference>
<feature type="compositionally biased region" description="Polar residues" evidence="9">
    <location>
        <begin position="791"/>
        <end position="803"/>
    </location>
</feature>
<accession>A0A1Y1HUF8</accession>
<dbReference type="GO" id="GO:0005524">
    <property type="term" value="F:ATP binding"/>
    <property type="evidence" value="ECO:0007669"/>
    <property type="project" value="UniProtKB-UniRule"/>
</dbReference>
<keyword evidence="12" id="KW-1185">Reference proteome</keyword>
<dbReference type="InterPro" id="IPR000291">
    <property type="entry name" value="D-Ala_lig_Van_CS"/>
</dbReference>
<dbReference type="PANTHER" id="PTHR23132">
    <property type="entry name" value="D-ALANINE--D-ALANINE LIGASE"/>
    <property type="match status" value="1"/>
</dbReference>
<dbReference type="Gene3D" id="3.30.470.20">
    <property type="entry name" value="ATP-grasp fold, B domain"/>
    <property type="match status" value="2"/>
</dbReference>
<evidence type="ECO:0000256" key="5">
    <source>
        <dbReference type="ARBA" id="ARBA00022960"/>
    </source>
</evidence>
<evidence type="ECO:0000313" key="11">
    <source>
        <dbReference type="EMBL" id="GAQ81472.1"/>
    </source>
</evidence>
<protein>
    <submittedName>
        <fullName evidence="11">D-alanine--D-alanine ligase family protein</fullName>
    </submittedName>
</protein>
<keyword evidence="2 11" id="KW-0436">Ligase</keyword>
<proteinExistence type="inferred from homology"/>
<keyword evidence="6" id="KW-0573">Peptidoglycan synthesis</keyword>
<feature type="domain" description="ATP-grasp" evidence="10">
    <location>
        <begin position="149"/>
        <end position="409"/>
    </location>
</feature>
<feature type="region of interest" description="Disordered" evidence="9">
    <location>
        <begin position="782"/>
        <end position="814"/>
    </location>
</feature>
<sequence length="983" mass="105250">MESKAPQADEGSTTRPLRVAIICGGPSAERGISLNSARSVLDHLQSSDINVSPYYLDQNLQAYAISTAQMYSNTPSDFDFKLASTAQRFQTHKDFLRHLKENADIMWPVLHGQFGEDGGIQRLLEGEGLPFVGTGAEAAAKAFDKYEAAQLLRAAGFATLPAFLVTDPASDESALSAWFDEHGIDEENGRVVTKPACAGSSIGVSIAYGLRDTLMKCQHIIADGIDSRVVVELFASGGREFTAIVLDVPSPQNEETENVHSPRSAQPVTLLPTEVELILERELDGVKAAGAIFNYRRKYLPTRQVGYYTPPRFPPATVSAIREGAAKLFRVLGLRDFARVDGWLLRADGSGRNPDGNGGETDRSGRNSSGTIVFSDINLMSGMEQTSFLFQQAAEVGLAHADVLRRVLDTACARNGIGGPGMGSDNSKQGTPAPLRTVKVLFGGSTSERQVSLMSGTNVWLKLRSFSDLAVEPFLLAPAAQTSDSETSKEAGEREVWALPYASVLRHTVEEVVEGCEKALEPETLTRVDTLRSHVIAELERASSGAACSTSEPSSQTQSQTPESPGGNSAKASGSERKANNAGSLTPKKPLGSITPSKPRRLLLRDFIRESREENAVVFLAVHGGIGEDGTLQDMLEMAGVPHTGSDAAASRTCMDKYATAEAIAHLRPDGIFSAAKRVFPTAQLLETLSTDHTASLWDSLLRELDCMHVCVKPASDGCSTGVARLDHVGDLTSYLTAVRDRRPQLAPGALSTSEGGVEMAVPPPARFMFEPFIETDPILIRRQTEKSTEQSRTSGRSADSGRNGNGNGKDHEGEEAILGVSDRASPLVAKQMSGTELVWAGKSRWVEVTVGVLGPKGAMKALSPSITVKESGHVLSLEEKFQGGTGVNLTPPPAEIVSPTALRSCKERIELVAAALGLEGFARIDAFVHADSGEIIVIEANTVPGMTPSTVLFHQALAEEPPLYPKAFFRKVVELAIVARRP</sequence>
<name>A0A1Y1HUF8_KLENI</name>
<organism evidence="11 12">
    <name type="scientific">Klebsormidium nitens</name>
    <name type="common">Green alga</name>
    <name type="synonym">Ulothrix nitens</name>
    <dbReference type="NCBI Taxonomy" id="105231"/>
    <lineage>
        <taxon>Eukaryota</taxon>
        <taxon>Viridiplantae</taxon>
        <taxon>Streptophyta</taxon>
        <taxon>Klebsormidiophyceae</taxon>
        <taxon>Klebsormidiales</taxon>
        <taxon>Klebsormidiaceae</taxon>
        <taxon>Klebsormidium</taxon>
    </lineage>
</organism>
<dbReference type="PANTHER" id="PTHR23132:SF0">
    <property type="entry name" value="D-ALANINE-D-ALANINE LIGASE FAMILY"/>
    <property type="match status" value="1"/>
</dbReference>
<reference evidence="11 12" key="1">
    <citation type="journal article" date="2014" name="Nat. Commun.">
        <title>Klebsormidium flaccidum genome reveals primary factors for plant terrestrial adaptation.</title>
        <authorList>
            <person name="Hori K."/>
            <person name="Maruyama F."/>
            <person name="Fujisawa T."/>
            <person name="Togashi T."/>
            <person name="Yamamoto N."/>
            <person name="Seo M."/>
            <person name="Sato S."/>
            <person name="Yamada T."/>
            <person name="Mori H."/>
            <person name="Tajima N."/>
            <person name="Moriyama T."/>
            <person name="Ikeuchi M."/>
            <person name="Watanabe M."/>
            <person name="Wada H."/>
            <person name="Kobayashi K."/>
            <person name="Saito M."/>
            <person name="Masuda T."/>
            <person name="Sasaki-Sekimoto Y."/>
            <person name="Mashiguchi K."/>
            <person name="Awai K."/>
            <person name="Shimojima M."/>
            <person name="Masuda S."/>
            <person name="Iwai M."/>
            <person name="Nobusawa T."/>
            <person name="Narise T."/>
            <person name="Kondo S."/>
            <person name="Saito H."/>
            <person name="Sato R."/>
            <person name="Murakawa M."/>
            <person name="Ihara Y."/>
            <person name="Oshima-Yamada Y."/>
            <person name="Ohtaka K."/>
            <person name="Satoh M."/>
            <person name="Sonobe K."/>
            <person name="Ishii M."/>
            <person name="Ohtani R."/>
            <person name="Kanamori-Sato M."/>
            <person name="Honoki R."/>
            <person name="Miyazaki D."/>
            <person name="Mochizuki H."/>
            <person name="Umetsu J."/>
            <person name="Higashi K."/>
            <person name="Shibata D."/>
            <person name="Kamiya Y."/>
            <person name="Sato N."/>
            <person name="Nakamura Y."/>
            <person name="Tabata S."/>
            <person name="Ida S."/>
            <person name="Kurokawa K."/>
            <person name="Ohta H."/>
        </authorList>
    </citation>
    <scope>NUCLEOTIDE SEQUENCE [LARGE SCALE GENOMIC DNA]</scope>
    <source>
        <strain evidence="11 12">NIES-2285</strain>
    </source>
</reference>
<dbReference type="STRING" id="105231.A0A1Y1HUF8"/>
<dbReference type="OMA" id="DCGMNAY"/>
<dbReference type="InterPro" id="IPR016185">
    <property type="entry name" value="PreATP-grasp_dom_sf"/>
</dbReference>
<dbReference type="InterPro" id="IPR011095">
    <property type="entry name" value="Dala_Dala_lig_C"/>
</dbReference>
<evidence type="ECO:0000256" key="4">
    <source>
        <dbReference type="ARBA" id="ARBA00022840"/>
    </source>
</evidence>
<dbReference type="Gene3D" id="3.40.50.20">
    <property type="match status" value="2"/>
</dbReference>
<evidence type="ECO:0000256" key="6">
    <source>
        <dbReference type="ARBA" id="ARBA00022984"/>
    </source>
</evidence>
<dbReference type="PROSITE" id="PS50975">
    <property type="entry name" value="ATP_GRASP"/>
    <property type="match status" value="2"/>
</dbReference>
<feature type="region of interest" description="Disordered" evidence="9">
    <location>
        <begin position="348"/>
        <end position="369"/>
    </location>
</feature>
<dbReference type="Pfam" id="PF07478">
    <property type="entry name" value="Dala_Dala_lig_C"/>
    <property type="match status" value="2"/>
</dbReference>
<comment type="similarity">
    <text evidence="1">Belongs to the D-alanine--D-alanine ligase family.</text>
</comment>
<keyword evidence="4 8" id="KW-0067">ATP-binding</keyword>
<dbReference type="SUPFAM" id="SSF52440">
    <property type="entry name" value="PreATP-grasp domain"/>
    <property type="match status" value="2"/>
</dbReference>
<evidence type="ECO:0000256" key="7">
    <source>
        <dbReference type="ARBA" id="ARBA00023316"/>
    </source>
</evidence>
<keyword evidence="5" id="KW-0133">Cell shape</keyword>
<dbReference type="GO" id="GO:0046872">
    <property type="term" value="F:metal ion binding"/>
    <property type="evidence" value="ECO:0007669"/>
    <property type="project" value="InterPro"/>
</dbReference>
<feature type="compositionally biased region" description="Low complexity" evidence="9">
    <location>
        <begin position="549"/>
        <end position="565"/>
    </location>
</feature>
<feature type="domain" description="ATP-grasp" evidence="10">
    <location>
        <begin position="913"/>
        <end position="970"/>
    </location>
</feature>
<evidence type="ECO:0000259" key="10">
    <source>
        <dbReference type="PROSITE" id="PS50975"/>
    </source>
</evidence>
<dbReference type="GO" id="GO:0071555">
    <property type="term" value="P:cell wall organization"/>
    <property type="evidence" value="ECO:0007669"/>
    <property type="project" value="UniProtKB-KW"/>
</dbReference>